<proteinExistence type="predicted"/>
<dbReference type="InterPro" id="IPR042518">
    <property type="entry name" value="SirC_C"/>
</dbReference>
<dbReference type="Pfam" id="PF14824">
    <property type="entry name" value="Sirohm_synth_M"/>
    <property type="match status" value="1"/>
</dbReference>
<evidence type="ECO:0000313" key="9">
    <source>
        <dbReference type="Proteomes" id="UP001595752"/>
    </source>
</evidence>
<dbReference type="PANTHER" id="PTHR35330:SF1">
    <property type="entry name" value="SIROHEME BIOSYNTHESIS PROTEIN MET8"/>
    <property type="match status" value="1"/>
</dbReference>
<dbReference type="Pfam" id="PF22440">
    <property type="entry name" value="SirC_C"/>
    <property type="match status" value="1"/>
</dbReference>
<dbReference type="NCBIfam" id="TIGR01470">
    <property type="entry name" value="cysG_Nterm"/>
    <property type="match status" value="1"/>
</dbReference>
<comment type="caution">
    <text evidence="8">The sequence shown here is derived from an EMBL/GenBank/DDBJ whole genome shotgun (WGS) entry which is preliminary data.</text>
</comment>
<dbReference type="SUPFAM" id="SSF75615">
    <property type="entry name" value="Siroheme synthase middle domains-like"/>
    <property type="match status" value="1"/>
</dbReference>
<dbReference type="SUPFAM" id="SSF51735">
    <property type="entry name" value="NAD(P)-binding Rossmann-fold domains"/>
    <property type="match status" value="1"/>
</dbReference>
<feature type="domain" description="Siroheme synthase central" evidence="7">
    <location>
        <begin position="112"/>
        <end position="138"/>
    </location>
</feature>
<organism evidence="8 9">
    <name type="scientific">Bacillus songklensis</name>
    <dbReference type="NCBI Taxonomy" id="1069116"/>
    <lineage>
        <taxon>Bacteria</taxon>
        <taxon>Bacillati</taxon>
        <taxon>Bacillota</taxon>
        <taxon>Bacilli</taxon>
        <taxon>Bacillales</taxon>
        <taxon>Bacillaceae</taxon>
        <taxon>Bacillus</taxon>
    </lineage>
</organism>
<keyword evidence="3" id="KW-0560">Oxidoreductase</keyword>
<evidence type="ECO:0000256" key="5">
    <source>
        <dbReference type="ARBA" id="ARBA00023244"/>
    </source>
</evidence>
<keyword evidence="5" id="KW-0627">Porphyrin biosynthesis</keyword>
<dbReference type="Gene3D" id="1.10.8.610">
    <property type="entry name" value="SirC, precorrin-2 dehydrogenase, C-terminal helical domain-like"/>
    <property type="match status" value="1"/>
</dbReference>
<dbReference type="EMBL" id="JBHRZT010000073">
    <property type="protein sequence ID" value="MFC3886747.1"/>
    <property type="molecule type" value="Genomic_DNA"/>
</dbReference>
<dbReference type="InterPro" id="IPR028161">
    <property type="entry name" value="Met8-like"/>
</dbReference>
<dbReference type="Gene3D" id="3.40.50.720">
    <property type="entry name" value="NAD(P)-binding Rossmann-like Domain"/>
    <property type="match status" value="1"/>
</dbReference>
<evidence type="ECO:0000259" key="7">
    <source>
        <dbReference type="Pfam" id="PF14824"/>
    </source>
</evidence>
<evidence type="ECO:0000256" key="6">
    <source>
        <dbReference type="ARBA" id="ARBA00047561"/>
    </source>
</evidence>
<keyword evidence="9" id="KW-1185">Reference proteome</keyword>
<dbReference type="InterPro" id="IPR036291">
    <property type="entry name" value="NAD(P)-bd_dom_sf"/>
</dbReference>
<evidence type="ECO:0000256" key="2">
    <source>
        <dbReference type="ARBA" id="ARBA00012400"/>
    </source>
</evidence>
<dbReference type="PANTHER" id="PTHR35330">
    <property type="entry name" value="SIROHEME BIOSYNTHESIS PROTEIN MET8"/>
    <property type="match status" value="1"/>
</dbReference>
<gene>
    <name evidence="8" type="ORF">ACFOU2_25890</name>
</gene>
<evidence type="ECO:0000256" key="3">
    <source>
        <dbReference type="ARBA" id="ARBA00023002"/>
    </source>
</evidence>
<dbReference type="Pfam" id="PF13241">
    <property type="entry name" value="NAD_binding_7"/>
    <property type="match status" value="1"/>
</dbReference>
<keyword evidence="4" id="KW-0520">NAD</keyword>
<accession>A0ABV8BBA8</accession>
<comment type="pathway">
    <text evidence="1">Porphyrin-containing compound metabolism; siroheme biosynthesis; sirohydrochlorin from precorrin-2: step 1/1.</text>
</comment>
<name>A0ABV8BBA8_9BACI</name>
<dbReference type="InterPro" id="IPR028281">
    <property type="entry name" value="Sirohaem_synthase_central"/>
</dbReference>
<sequence>MLNLASKKVVVAGGGKIATRRLSSLIETGAQIQVVSLTFTNTIVKWAEEGKLEVRKKAIEKEDIEDAFFIIAATDSLEINQRIAEWSHPHQLINVVDKKESGNIVIPAHLKRGDLSITVSTNGASPVLTKLIKNELAEKYDHSFAEFVSFLKQCREIIHGSALEEESKLRLLKECAQPSYLEKPDLRLQFLQRIRELRG</sequence>
<dbReference type="InterPro" id="IPR006367">
    <property type="entry name" value="Sirohaem_synthase_N"/>
</dbReference>
<comment type="catalytic activity">
    <reaction evidence="6">
        <text>precorrin-2 + NAD(+) = sirohydrochlorin + NADH + 2 H(+)</text>
        <dbReference type="Rhea" id="RHEA:15613"/>
        <dbReference type="ChEBI" id="CHEBI:15378"/>
        <dbReference type="ChEBI" id="CHEBI:57540"/>
        <dbReference type="ChEBI" id="CHEBI:57945"/>
        <dbReference type="ChEBI" id="CHEBI:58351"/>
        <dbReference type="ChEBI" id="CHEBI:58827"/>
        <dbReference type="EC" id="1.3.1.76"/>
    </reaction>
</comment>
<evidence type="ECO:0000313" key="8">
    <source>
        <dbReference type="EMBL" id="MFC3886747.1"/>
    </source>
</evidence>
<evidence type="ECO:0000256" key="4">
    <source>
        <dbReference type="ARBA" id="ARBA00023027"/>
    </source>
</evidence>
<protein>
    <recommendedName>
        <fullName evidence="2">precorrin-2 dehydrogenase</fullName>
        <ecNumber evidence="2">1.3.1.76</ecNumber>
    </recommendedName>
</protein>
<reference evidence="9" key="1">
    <citation type="journal article" date="2019" name="Int. J. Syst. Evol. Microbiol.">
        <title>The Global Catalogue of Microorganisms (GCM) 10K type strain sequencing project: providing services to taxonomists for standard genome sequencing and annotation.</title>
        <authorList>
            <consortium name="The Broad Institute Genomics Platform"/>
            <consortium name="The Broad Institute Genome Sequencing Center for Infectious Disease"/>
            <person name="Wu L."/>
            <person name="Ma J."/>
        </authorList>
    </citation>
    <scope>NUCLEOTIDE SEQUENCE [LARGE SCALE GENOMIC DNA]</scope>
    <source>
        <strain evidence="9">CCUG 61889</strain>
    </source>
</reference>
<dbReference type="EC" id="1.3.1.76" evidence="2"/>
<evidence type="ECO:0000256" key="1">
    <source>
        <dbReference type="ARBA" id="ARBA00005010"/>
    </source>
</evidence>
<dbReference type="Proteomes" id="UP001595752">
    <property type="component" value="Unassembled WGS sequence"/>
</dbReference>